<dbReference type="AlphaFoldDB" id="A0A6P1DXA1"/>
<name>A0A6P1DXA1_9GAMM</name>
<dbReference type="EMBL" id="JAAIJR010000025">
    <property type="protein sequence ID" value="NEX20275.1"/>
    <property type="molecule type" value="Genomic_DNA"/>
</dbReference>
<evidence type="ECO:0000313" key="2">
    <source>
        <dbReference type="Proteomes" id="UP000471640"/>
    </source>
</evidence>
<reference evidence="1 2" key="2">
    <citation type="submission" date="2020-02" db="EMBL/GenBank/DDBJ databases">
        <title>Genome sequences of Thiorhodococcus mannitoliphagus and Thiorhodococcus minor, purple sulfur photosynthetic bacteria in the gammaproteobacterial family, Chromatiaceae.</title>
        <authorList>
            <person name="Aviles F.A."/>
            <person name="Meyer T.E."/>
            <person name="Kyndt J.A."/>
        </authorList>
    </citation>
    <scope>NUCLEOTIDE SEQUENCE [LARGE SCALE GENOMIC DNA]</scope>
    <source>
        <strain evidence="1 2">DSM 18266</strain>
    </source>
</reference>
<organism evidence="1 2">
    <name type="scientific">Thiorhodococcus mannitoliphagus</name>
    <dbReference type="NCBI Taxonomy" id="329406"/>
    <lineage>
        <taxon>Bacteria</taxon>
        <taxon>Pseudomonadati</taxon>
        <taxon>Pseudomonadota</taxon>
        <taxon>Gammaproteobacteria</taxon>
        <taxon>Chromatiales</taxon>
        <taxon>Chromatiaceae</taxon>
        <taxon>Thiorhodococcus</taxon>
    </lineage>
</organism>
<keyword evidence="2" id="KW-1185">Reference proteome</keyword>
<gene>
    <name evidence="1" type="ORF">G3480_08095</name>
</gene>
<protein>
    <submittedName>
        <fullName evidence="1">Uncharacterized protein</fullName>
    </submittedName>
</protein>
<reference evidence="2" key="1">
    <citation type="journal article" date="2020" name="Microbiol. Resour. Announc.">
        <title>Draft Genome Sequences of Thiorhodococcus mannitoliphagus and Thiorhodococcus minor, Purple Sulfur Photosynthetic Bacteria in the Gammaproteobacterial Family Chromatiaceae.</title>
        <authorList>
            <person name="Aviles F.A."/>
            <person name="Meyer T.E."/>
            <person name="Kyndt J.A."/>
        </authorList>
    </citation>
    <scope>NUCLEOTIDE SEQUENCE [LARGE SCALE GENOMIC DNA]</scope>
    <source>
        <strain evidence="2">DSM 18266</strain>
    </source>
</reference>
<sequence>MRIIEYISDRKARVVDENNKNPGILLIKGKPNERKNGIIKAWVIQYDRNQGLYLYANAYFGKHDISQGLTERYVGILRKMFDHPEALVDTDISVLKGMCNRCLKKDQWDWFTTYKYLGYPVHPVLREFVADALVQRNKLRTGDYVGLPEFRRKYQFMLSSILFHLTEELEDENLYVDIPIPDFDQIQWKKMSYASRRNLKIAERIFKKSSLFSLMHYFVTLEQEFDDHFIQPFIDLHRNKLSQTSCHGVRYQRTHDVLVGKSRLTLGAVNFLRAHIKSNNACAKSEAVRMFSDFLELKRDAFSELCSLIAETRVNGIPLPQLRNGLAHGDVDVTVHIDGAAFDNLRSCLLDPPVQIFSRILSNSLQDSVPAKLDS</sequence>
<comment type="caution">
    <text evidence="1">The sequence shown here is derived from an EMBL/GenBank/DDBJ whole genome shotgun (WGS) entry which is preliminary data.</text>
</comment>
<proteinExistence type="predicted"/>
<evidence type="ECO:0000313" key="1">
    <source>
        <dbReference type="EMBL" id="NEX20275.1"/>
    </source>
</evidence>
<dbReference type="RefSeq" id="WP_164653379.1">
    <property type="nucleotide sequence ID" value="NZ_JAAIJR010000025.1"/>
</dbReference>
<dbReference type="Proteomes" id="UP000471640">
    <property type="component" value="Unassembled WGS sequence"/>
</dbReference>
<accession>A0A6P1DXA1</accession>